<feature type="domain" description="Major facilitator superfamily (MFS) profile" evidence="10">
    <location>
        <begin position="23"/>
        <end position="480"/>
    </location>
</feature>
<dbReference type="InterPro" id="IPR036259">
    <property type="entry name" value="MFS_trans_sf"/>
</dbReference>
<dbReference type="HOGENOM" id="CLU_001265_30_12_1"/>
<dbReference type="PRINTS" id="PR00171">
    <property type="entry name" value="SUGRTRNSPORT"/>
</dbReference>
<gene>
    <name evidence="11" type="ORF">M407DRAFT_225644</name>
</gene>
<accession>A0A0C3QP47</accession>
<evidence type="ECO:0000256" key="6">
    <source>
        <dbReference type="ARBA" id="ARBA00023136"/>
    </source>
</evidence>
<dbReference type="GO" id="GO:0016020">
    <property type="term" value="C:membrane"/>
    <property type="evidence" value="ECO:0007669"/>
    <property type="project" value="UniProtKB-SubCell"/>
</dbReference>
<evidence type="ECO:0000256" key="2">
    <source>
        <dbReference type="ARBA" id="ARBA00010992"/>
    </source>
</evidence>
<reference evidence="12" key="2">
    <citation type="submission" date="2015-01" db="EMBL/GenBank/DDBJ databases">
        <title>Evolutionary Origins and Diversification of the Mycorrhizal Mutualists.</title>
        <authorList>
            <consortium name="DOE Joint Genome Institute"/>
            <consortium name="Mycorrhizal Genomics Consortium"/>
            <person name="Kohler A."/>
            <person name="Kuo A."/>
            <person name="Nagy L.G."/>
            <person name="Floudas D."/>
            <person name="Copeland A."/>
            <person name="Barry K.W."/>
            <person name="Cichocki N."/>
            <person name="Veneault-Fourrey C."/>
            <person name="LaButti K."/>
            <person name="Lindquist E.A."/>
            <person name="Lipzen A."/>
            <person name="Lundell T."/>
            <person name="Morin E."/>
            <person name="Murat C."/>
            <person name="Riley R."/>
            <person name="Ohm R."/>
            <person name="Sun H."/>
            <person name="Tunlid A."/>
            <person name="Henrissat B."/>
            <person name="Grigoriev I.V."/>
            <person name="Hibbett D.S."/>
            <person name="Martin F."/>
        </authorList>
    </citation>
    <scope>NUCLEOTIDE SEQUENCE [LARGE SCALE GENOMIC DNA]</scope>
    <source>
        <strain evidence="12">MUT 4182</strain>
    </source>
</reference>
<dbReference type="EMBL" id="KN822976">
    <property type="protein sequence ID" value="KIO29976.1"/>
    <property type="molecule type" value="Genomic_DNA"/>
</dbReference>
<feature type="transmembrane region" description="Helical" evidence="9">
    <location>
        <begin position="131"/>
        <end position="152"/>
    </location>
</feature>
<dbReference type="SUPFAM" id="SSF103473">
    <property type="entry name" value="MFS general substrate transporter"/>
    <property type="match status" value="1"/>
</dbReference>
<name>A0A0C3QP47_9AGAM</name>
<dbReference type="Proteomes" id="UP000054248">
    <property type="component" value="Unassembled WGS sequence"/>
</dbReference>
<dbReference type="InterPro" id="IPR005828">
    <property type="entry name" value="MFS_sugar_transport-like"/>
</dbReference>
<comment type="similarity">
    <text evidence="2 8">Belongs to the major facilitator superfamily. Sugar transporter (TC 2.A.1.1) family.</text>
</comment>
<dbReference type="Pfam" id="PF00083">
    <property type="entry name" value="Sugar_tr"/>
    <property type="match status" value="1"/>
</dbReference>
<dbReference type="PROSITE" id="PS00217">
    <property type="entry name" value="SUGAR_TRANSPORT_2"/>
    <property type="match status" value="1"/>
</dbReference>
<feature type="transmembrane region" description="Helical" evidence="9">
    <location>
        <begin position="426"/>
        <end position="449"/>
    </location>
</feature>
<evidence type="ECO:0000256" key="3">
    <source>
        <dbReference type="ARBA" id="ARBA00022448"/>
    </source>
</evidence>
<dbReference type="InterPro" id="IPR003663">
    <property type="entry name" value="Sugar/inositol_transpt"/>
</dbReference>
<evidence type="ECO:0000259" key="10">
    <source>
        <dbReference type="PROSITE" id="PS50850"/>
    </source>
</evidence>
<evidence type="ECO:0000256" key="5">
    <source>
        <dbReference type="ARBA" id="ARBA00022989"/>
    </source>
</evidence>
<dbReference type="InterPro" id="IPR005829">
    <property type="entry name" value="Sugar_transporter_CS"/>
</dbReference>
<dbReference type="PANTHER" id="PTHR48022:SF81">
    <property type="entry name" value="MAJOR FACILITATOR SUPERFAMILY (MFS) PROFILE DOMAIN-CONTAINING PROTEIN"/>
    <property type="match status" value="1"/>
</dbReference>
<dbReference type="InterPro" id="IPR020846">
    <property type="entry name" value="MFS_dom"/>
</dbReference>
<evidence type="ECO:0000256" key="4">
    <source>
        <dbReference type="ARBA" id="ARBA00022692"/>
    </source>
</evidence>
<feature type="transmembrane region" description="Helical" evidence="9">
    <location>
        <begin position="164"/>
        <end position="186"/>
    </location>
</feature>
<dbReference type="OrthoDB" id="508119at2759"/>
<keyword evidence="6 9" id="KW-0472">Membrane</keyword>
<dbReference type="AlphaFoldDB" id="A0A0C3QP47"/>
<evidence type="ECO:0000313" key="12">
    <source>
        <dbReference type="Proteomes" id="UP000054248"/>
    </source>
</evidence>
<feature type="transmembrane region" description="Helical" evidence="9">
    <location>
        <begin position="391"/>
        <end position="414"/>
    </location>
</feature>
<evidence type="ECO:0000256" key="8">
    <source>
        <dbReference type="RuleBase" id="RU003346"/>
    </source>
</evidence>
<organism evidence="11 12">
    <name type="scientific">Tulasnella calospora MUT 4182</name>
    <dbReference type="NCBI Taxonomy" id="1051891"/>
    <lineage>
        <taxon>Eukaryota</taxon>
        <taxon>Fungi</taxon>
        <taxon>Dikarya</taxon>
        <taxon>Basidiomycota</taxon>
        <taxon>Agaricomycotina</taxon>
        <taxon>Agaricomycetes</taxon>
        <taxon>Cantharellales</taxon>
        <taxon>Tulasnellaceae</taxon>
        <taxon>Tulasnella</taxon>
    </lineage>
</organism>
<dbReference type="PANTHER" id="PTHR48022">
    <property type="entry name" value="PLASTIDIC GLUCOSE TRANSPORTER 4"/>
    <property type="match status" value="1"/>
</dbReference>
<reference evidence="11 12" key="1">
    <citation type="submission" date="2014-04" db="EMBL/GenBank/DDBJ databases">
        <authorList>
            <consortium name="DOE Joint Genome Institute"/>
            <person name="Kuo A."/>
            <person name="Girlanda M."/>
            <person name="Perotto S."/>
            <person name="Kohler A."/>
            <person name="Nagy L.G."/>
            <person name="Floudas D."/>
            <person name="Copeland A."/>
            <person name="Barry K.W."/>
            <person name="Cichocki N."/>
            <person name="Veneault-Fourrey C."/>
            <person name="LaButti K."/>
            <person name="Lindquist E.A."/>
            <person name="Lipzen A."/>
            <person name="Lundell T."/>
            <person name="Morin E."/>
            <person name="Murat C."/>
            <person name="Sun H."/>
            <person name="Tunlid A."/>
            <person name="Henrissat B."/>
            <person name="Grigoriev I.V."/>
            <person name="Hibbett D.S."/>
            <person name="Martin F."/>
            <person name="Nordberg H.P."/>
            <person name="Cantor M.N."/>
            <person name="Hua S.X."/>
        </authorList>
    </citation>
    <scope>NUCLEOTIDE SEQUENCE [LARGE SCALE GENOMIC DNA]</scope>
    <source>
        <strain evidence="11 12">MUT 4182</strain>
    </source>
</reference>
<keyword evidence="4 9" id="KW-0812">Transmembrane</keyword>
<feature type="transmembrane region" description="Helical" evidence="9">
    <location>
        <begin position="455"/>
        <end position="476"/>
    </location>
</feature>
<comment type="subcellular location">
    <subcellularLocation>
        <location evidence="1">Membrane</location>
        <topology evidence="1">Multi-pass membrane protein</topology>
    </subcellularLocation>
</comment>
<evidence type="ECO:0000256" key="1">
    <source>
        <dbReference type="ARBA" id="ARBA00004141"/>
    </source>
</evidence>
<dbReference type="PROSITE" id="PS50850">
    <property type="entry name" value="MFS"/>
    <property type="match status" value="1"/>
</dbReference>
<protein>
    <recommendedName>
        <fullName evidence="10">Major facilitator superfamily (MFS) profile domain-containing protein</fullName>
    </recommendedName>
</protein>
<dbReference type="STRING" id="1051891.A0A0C3QP47"/>
<dbReference type="NCBIfam" id="TIGR00879">
    <property type="entry name" value="SP"/>
    <property type="match status" value="1"/>
</dbReference>
<dbReference type="GO" id="GO:0005351">
    <property type="term" value="F:carbohydrate:proton symporter activity"/>
    <property type="evidence" value="ECO:0007669"/>
    <property type="project" value="TreeGrafter"/>
</dbReference>
<feature type="transmembrane region" description="Helical" evidence="9">
    <location>
        <begin position="286"/>
        <end position="305"/>
    </location>
</feature>
<feature type="transmembrane region" description="Helical" evidence="9">
    <location>
        <begin position="198"/>
        <end position="216"/>
    </location>
</feature>
<evidence type="ECO:0000256" key="9">
    <source>
        <dbReference type="SAM" id="Phobius"/>
    </source>
</evidence>
<keyword evidence="5 9" id="KW-1133">Transmembrane helix</keyword>
<sequence length="546" mass="60162">MTFNADGIDTHKDFIRSKSAYLMAVSASWGGMMFGWTLGMIGGILPRQAFKRSFGIGDDPIASADIVGWIVVINQLGCFVGALMTAVLSDRCGRKKTLLLGGAIYVIGSTLQVTPKIFYTDAPKAALAYLNLTRAIAGIGVGLVSPVVPTYISESSPKHIRGRLTGMYQLFLVFGIAGSFWVNYGLFELYGDDPQKEALWQIAFGIQAIPGALLLYSMSYQHESPRWLAEQGRLDDMQHVLAKLRGTTENDPEGATEAYAIKKDVQSRTKLTLGEQAKEAGSSKRMLYRCSIPMIVMAFGQLTGINAMNYYSPTVFRQLGLSETAAGLFGTGIYGVVKIIVTIVALAMGVEQYGRKALLVWGGLGQATCMIFIGIYVLLHPHGEWDLMSYLAIASLYLYITFFSLGWSVASWAVMTECVPNHLRSLTMALGMVSMWSTTILVSKLTPIFLNKISWGTYFIFGVATLVAVLWAILLYPETGGYAIEDIHGLFEDVVKQSLHYNRYLLRRPPMRRGYTHLRENEEADSDGFEPTRASFDSATTVDRLL</sequence>
<keyword evidence="3 8" id="KW-0813">Transport</keyword>
<dbReference type="Gene3D" id="1.20.1250.20">
    <property type="entry name" value="MFS general substrate transporter like domains"/>
    <property type="match status" value="2"/>
</dbReference>
<keyword evidence="12" id="KW-1185">Reference proteome</keyword>
<comment type="catalytic activity">
    <reaction evidence="7">
        <text>myo-inositol(out) + H(+)(out) = myo-inositol(in) + H(+)(in)</text>
        <dbReference type="Rhea" id="RHEA:60364"/>
        <dbReference type="ChEBI" id="CHEBI:15378"/>
        <dbReference type="ChEBI" id="CHEBI:17268"/>
    </reaction>
</comment>
<dbReference type="InterPro" id="IPR050360">
    <property type="entry name" value="MFS_Sugar_Transporters"/>
</dbReference>
<feature type="transmembrane region" description="Helical" evidence="9">
    <location>
        <begin position="21"/>
        <end position="46"/>
    </location>
</feature>
<dbReference type="PROSITE" id="PS00216">
    <property type="entry name" value="SUGAR_TRANSPORT_1"/>
    <property type="match status" value="1"/>
</dbReference>
<feature type="transmembrane region" description="Helical" evidence="9">
    <location>
        <begin position="358"/>
        <end position="379"/>
    </location>
</feature>
<feature type="transmembrane region" description="Helical" evidence="9">
    <location>
        <begin position="98"/>
        <end position="119"/>
    </location>
</feature>
<feature type="transmembrane region" description="Helical" evidence="9">
    <location>
        <begin position="325"/>
        <end position="346"/>
    </location>
</feature>
<proteinExistence type="inferred from homology"/>
<feature type="transmembrane region" description="Helical" evidence="9">
    <location>
        <begin position="66"/>
        <end position="86"/>
    </location>
</feature>
<evidence type="ECO:0000313" key="11">
    <source>
        <dbReference type="EMBL" id="KIO29976.1"/>
    </source>
</evidence>
<evidence type="ECO:0000256" key="7">
    <source>
        <dbReference type="ARBA" id="ARBA00049119"/>
    </source>
</evidence>